<protein>
    <submittedName>
        <fullName evidence="3">Transposase</fullName>
    </submittedName>
</protein>
<dbReference type="EMBL" id="FORT01000019">
    <property type="protein sequence ID" value="SFK75887.1"/>
    <property type="molecule type" value="Genomic_DNA"/>
</dbReference>
<feature type="domain" description="Transposase IS110-like N-terminal" evidence="1">
    <location>
        <begin position="10"/>
        <end position="168"/>
    </location>
</feature>
<feature type="domain" description="Transposase IS116/IS110/IS902 C-terminal" evidence="2">
    <location>
        <begin position="276"/>
        <end position="347"/>
    </location>
</feature>
<evidence type="ECO:0000313" key="4">
    <source>
        <dbReference type="Proteomes" id="UP000198915"/>
    </source>
</evidence>
<dbReference type="InterPro" id="IPR003346">
    <property type="entry name" value="Transposase_20"/>
</dbReference>
<accession>A0A1I4C672</accession>
<dbReference type="RefSeq" id="WP_092275246.1">
    <property type="nucleotide sequence ID" value="NZ_FORT01000019.1"/>
</dbReference>
<sequence length="411" mass="46681">MNRKLTLLYIGVDLHKNHHTAIMMNCLHEKLGELKFDNKPSAFPVFLKEVNKIAKREGLTPVFGLEDVGGYGRGLAMFLIENKYEVKAVNPALTVSMRKSSPNNKKTDAWDAECVARILISNLDTLPNANPLDLYYAISQLVTRRANIVSVVTGIKLQLHQLLGYHYPSYKKFFSQVDGKTALAFWRKYPSPSCLKGVGVDELANFLYKKSNRYLSTKKAEEILSLVEQDGDTSKDYQEANDFLVKDVVRDIIIREHQLDQIDTELKKHMALLDYKLESMHGISTVTAAELIAEIGDISRFPNADKLANFAGIAPVQHSSGNKQKARKSKLGNRSLYDIFYNLAIRMLGVSRGEKKPNHPLYHAYYEKKLAEGKTKWQAIICVMRKLVNVIYSMMKYKTEYKMPVLPERAA</sequence>
<dbReference type="AlphaFoldDB" id="A0A1I4C672"/>
<proteinExistence type="predicted"/>
<evidence type="ECO:0000259" key="1">
    <source>
        <dbReference type="Pfam" id="PF01548"/>
    </source>
</evidence>
<dbReference type="Pfam" id="PF02371">
    <property type="entry name" value="Transposase_20"/>
    <property type="match status" value="1"/>
</dbReference>
<dbReference type="InterPro" id="IPR002525">
    <property type="entry name" value="Transp_IS110-like_N"/>
</dbReference>
<organism evidence="3 4">
    <name type="scientific">Brevibacillus centrosporus</name>
    <dbReference type="NCBI Taxonomy" id="54910"/>
    <lineage>
        <taxon>Bacteria</taxon>
        <taxon>Bacillati</taxon>
        <taxon>Bacillota</taxon>
        <taxon>Bacilli</taxon>
        <taxon>Bacillales</taxon>
        <taxon>Paenibacillaceae</taxon>
        <taxon>Brevibacillus</taxon>
    </lineage>
</organism>
<dbReference type="Pfam" id="PF01548">
    <property type="entry name" value="DEDD_Tnp_IS110"/>
    <property type="match status" value="1"/>
</dbReference>
<dbReference type="STRING" id="1884381.SAMN05518846_11960"/>
<keyword evidence="4" id="KW-1185">Reference proteome</keyword>
<name>A0A1I4C672_9BACL</name>
<dbReference type="GO" id="GO:0004803">
    <property type="term" value="F:transposase activity"/>
    <property type="evidence" value="ECO:0007669"/>
    <property type="project" value="InterPro"/>
</dbReference>
<evidence type="ECO:0000259" key="2">
    <source>
        <dbReference type="Pfam" id="PF02371"/>
    </source>
</evidence>
<dbReference type="PANTHER" id="PTHR33055:SF15">
    <property type="entry name" value="TRANSPOSASE-RELATED"/>
    <property type="match status" value="1"/>
</dbReference>
<dbReference type="GO" id="GO:0003677">
    <property type="term" value="F:DNA binding"/>
    <property type="evidence" value="ECO:0007669"/>
    <property type="project" value="InterPro"/>
</dbReference>
<evidence type="ECO:0000313" key="3">
    <source>
        <dbReference type="EMBL" id="SFK75887.1"/>
    </source>
</evidence>
<gene>
    <name evidence="3" type="ORF">SAMN05518846_11960</name>
</gene>
<dbReference type="PANTHER" id="PTHR33055">
    <property type="entry name" value="TRANSPOSASE FOR INSERTION SEQUENCE ELEMENT IS1111A"/>
    <property type="match status" value="1"/>
</dbReference>
<dbReference type="NCBIfam" id="NF033542">
    <property type="entry name" value="transpos_IS110"/>
    <property type="match status" value="1"/>
</dbReference>
<reference evidence="4" key="1">
    <citation type="submission" date="2016-10" db="EMBL/GenBank/DDBJ databases">
        <authorList>
            <person name="Varghese N."/>
            <person name="Submissions S."/>
        </authorList>
    </citation>
    <scope>NUCLEOTIDE SEQUENCE [LARGE SCALE GENOMIC DNA]</scope>
    <source>
        <strain evidence="4">OK042</strain>
    </source>
</reference>
<dbReference type="Proteomes" id="UP000198915">
    <property type="component" value="Unassembled WGS sequence"/>
</dbReference>
<dbReference type="InterPro" id="IPR047650">
    <property type="entry name" value="Transpos_IS110"/>
</dbReference>
<dbReference type="GO" id="GO:0006313">
    <property type="term" value="P:DNA transposition"/>
    <property type="evidence" value="ECO:0007669"/>
    <property type="project" value="InterPro"/>
</dbReference>